<reference evidence="8" key="1">
    <citation type="journal article" date="2019" name="Int. J. Syst. Evol. Microbiol.">
        <title>The Global Catalogue of Microorganisms (GCM) 10K type strain sequencing project: providing services to taxonomists for standard genome sequencing and annotation.</title>
        <authorList>
            <consortium name="The Broad Institute Genomics Platform"/>
            <consortium name="The Broad Institute Genome Sequencing Center for Infectious Disease"/>
            <person name="Wu L."/>
            <person name="Ma J."/>
        </authorList>
    </citation>
    <scope>NUCLEOTIDE SEQUENCE [LARGE SCALE GENOMIC DNA]</scope>
    <source>
        <strain evidence="8">KCTC 42087</strain>
    </source>
</reference>
<dbReference type="InterPro" id="IPR009057">
    <property type="entry name" value="Homeodomain-like_sf"/>
</dbReference>
<dbReference type="InterPro" id="IPR050109">
    <property type="entry name" value="HTH-type_TetR-like_transc_reg"/>
</dbReference>
<comment type="caution">
    <text evidence="4">Lacks conserved residue(s) required for the propagation of feature annotation.</text>
</comment>
<feature type="domain" description="HTH tetR-type" evidence="6">
    <location>
        <begin position="16"/>
        <end position="77"/>
    </location>
</feature>
<dbReference type="Proteomes" id="UP001596074">
    <property type="component" value="Unassembled WGS sequence"/>
</dbReference>
<dbReference type="SUPFAM" id="SSF46689">
    <property type="entry name" value="Homeodomain-like"/>
    <property type="match status" value="1"/>
</dbReference>
<keyword evidence="3" id="KW-0804">Transcription</keyword>
<protein>
    <submittedName>
        <fullName evidence="7">TetR/AcrR family transcriptional regulator</fullName>
    </submittedName>
</protein>
<proteinExistence type="predicted"/>
<feature type="region of interest" description="Disordered" evidence="5">
    <location>
        <begin position="215"/>
        <end position="251"/>
    </location>
</feature>
<feature type="compositionally biased region" description="Pro residues" evidence="5">
    <location>
        <begin position="228"/>
        <end position="241"/>
    </location>
</feature>
<evidence type="ECO:0000313" key="8">
    <source>
        <dbReference type="Proteomes" id="UP001596074"/>
    </source>
</evidence>
<dbReference type="Gene3D" id="1.10.357.10">
    <property type="entry name" value="Tetracycline Repressor, domain 2"/>
    <property type="match status" value="1"/>
</dbReference>
<dbReference type="PROSITE" id="PS50977">
    <property type="entry name" value="HTH_TETR_2"/>
    <property type="match status" value="1"/>
</dbReference>
<keyword evidence="1" id="KW-0805">Transcription regulation</keyword>
<keyword evidence="2 4" id="KW-0238">DNA-binding</keyword>
<dbReference type="InterPro" id="IPR001647">
    <property type="entry name" value="HTH_TetR"/>
</dbReference>
<evidence type="ECO:0000256" key="4">
    <source>
        <dbReference type="PROSITE-ProRule" id="PRU00335"/>
    </source>
</evidence>
<dbReference type="EMBL" id="JBHSON010000120">
    <property type="protein sequence ID" value="MFC5753717.1"/>
    <property type="molecule type" value="Genomic_DNA"/>
</dbReference>
<keyword evidence="8" id="KW-1185">Reference proteome</keyword>
<evidence type="ECO:0000256" key="3">
    <source>
        <dbReference type="ARBA" id="ARBA00023163"/>
    </source>
</evidence>
<dbReference type="PANTHER" id="PTHR30055">
    <property type="entry name" value="HTH-TYPE TRANSCRIPTIONAL REGULATOR RUTR"/>
    <property type="match status" value="1"/>
</dbReference>
<organism evidence="7 8">
    <name type="scientific">Actinomadura rugatobispora</name>
    <dbReference type="NCBI Taxonomy" id="1994"/>
    <lineage>
        <taxon>Bacteria</taxon>
        <taxon>Bacillati</taxon>
        <taxon>Actinomycetota</taxon>
        <taxon>Actinomycetes</taxon>
        <taxon>Streptosporangiales</taxon>
        <taxon>Thermomonosporaceae</taxon>
        <taxon>Actinomadura</taxon>
    </lineage>
</organism>
<dbReference type="PANTHER" id="PTHR30055:SF234">
    <property type="entry name" value="HTH-TYPE TRANSCRIPTIONAL REGULATOR BETI"/>
    <property type="match status" value="1"/>
</dbReference>
<sequence>MTDTPSGPAASAAAPASTRERLLDAAQRLYAERGLDAVSLREINQAAGARNATAVQYHFGGRPGIVRAIVARHRPEIEARRHALLDAYESAGLDDPRALAAALVRPLAALLADEGGRDFLQIWAAVHNRPDPLLSTAALEDPSDSIYRWRMLVLPLLEEDAARLHRRFTALLHASIELGRRARSGPRTDDRLFTSYLIDVVTAILGAPVSAETRRLAAERDAARSPSPGSPSPGSPSPGSPSPGSHSSKTG</sequence>
<gene>
    <name evidence="7" type="ORF">ACFPZN_49555</name>
</gene>
<dbReference type="Pfam" id="PF00440">
    <property type="entry name" value="TetR_N"/>
    <property type="match status" value="1"/>
</dbReference>
<evidence type="ECO:0000256" key="1">
    <source>
        <dbReference type="ARBA" id="ARBA00023015"/>
    </source>
</evidence>
<name>A0ABW1AGT2_9ACTN</name>
<evidence type="ECO:0000259" key="6">
    <source>
        <dbReference type="PROSITE" id="PS50977"/>
    </source>
</evidence>
<comment type="caution">
    <text evidence="7">The sequence shown here is derived from an EMBL/GenBank/DDBJ whole genome shotgun (WGS) entry which is preliminary data.</text>
</comment>
<evidence type="ECO:0000256" key="5">
    <source>
        <dbReference type="SAM" id="MobiDB-lite"/>
    </source>
</evidence>
<accession>A0ABW1AGT2</accession>
<feature type="compositionally biased region" description="Low complexity" evidence="5">
    <location>
        <begin position="242"/>
        <end position="251"/>
    </location>
</feature>
<evidence type="ECO:0000313" key="7">
    <source>
        <dbReference type="EMBL" id="MFC5753717.1"/>
    </source>
</evidence>
<dbReference type="RefSeq" id="WP_378291034.1">
    <property type="nucleotide sequence ID" value="NZ_JBHSON010000120.1"/>
</dbReference>
<evidence type="ECO:0000256" key="2">
    <source>
        <dbReference type="ARBA" id="ARBA00023125"/>
    </source>
</evidence>